<feature type="domain" description="ResB-like" evidence="8">
    <location>
        <begin position="12"/>
        <end position="474"/>
    </location>
</feature>
<evidence type="ECO:0000256" key="4">
    <source>
        <dbReference type="ARBA" id="ARBA00022989"/>
    </source>
</evidence>
<dbReference type="KEGG" id="mis:MICPUN_75305"/>
<dbReference type="GO" id="GO:0017004">
    <property type="term" value="P:cytochrome complex assembly"/>
    <property type="evidence" value="ECO:0007669"/>
    <property type="project" value="UniProtKB-KW"/>
</dbReference>
<feature type="transmembrane region" description="Helical" evidence="7">
    <location>
        <begin position="12"/>
        <end position="30"/>
    </location>
</feature>
<dbReference type="InterPro" id="IPR007816">
    <property type="entry name" value="ResB-like_domain"/>
</dbReference>
<keyword evidence="4 7" id="KW-1133">Transmembrane helix</keyword>
<comment type="subcellular location">
    <subcellularLocation>
        <location evidence="1">Membrane</location>
        <topology evidence="1">Multi-pass membrane protein</topology>
    </subcellularLocation>
</comment>
<feature type="transmembrane region" description="Helical" evidence="7">
    <location>
        <begin position="70"/>
        <end position="88"/>
    </location>
</feature>
<evidence type="ECO:0000313" key="10">
    <source>
        <dbReference type="Proteomes" id="UP000002009"/>
    </source>
</evidence>
<evidence type="ECO:0000259" key="8">
    <source>
        <dbReference type="Pfam" id="PF05140"/>
    </source>
</evidence>
<dbReference type="eggNOG" id="ENOG502QRFF">
    <property type="taxonomic scope" value="Eukaryota"/>
</dbReference>
<feature type="transmembrane region" description="Helical" evidence="7">
    <location>
        <begin position="151"/>
        <end position="173"/>
    </location>
</feature>
<name>C1DYT9_MICCC</name>
<organism evidence="9 10">
    <name type="scientific">Micromonas commoda (strain RCC299 / NOUM17 / CCMP2709)</name>
    <name type="common">Picoplanktonic green alga</name>
    <dbReference type="NCBI Taxonomy" id="296587"/>
    <lineage>
        <taxon>Eukaryota</taxon>
        <taxon>Viridiplantae</taxon>
        <taxon>Chlorophyta</taxon>
        <taxon>Mamiellophyceae</taxon>
        <taxon>Mamiellales</taxon>
        <taxon>Mamiellaceae</taxon>
        <taxon>Micromonas</taxon>
    </lineage>
</organism>
<evidence type="ECO:0000256" key="3">
    <source>
        <dbReference type="ARBA" id="ARBA00022748"/>
    </source>
</evidence>
<evidence type="ECO:0000256" key="7">
    <source>
        <dbReference type="SAM" id="Phobius"/>
    </source>
</evidence>
<dbReference type="PANTHER" id="PTHR31566:SF0">
    <property type="entry name" value="CYTOCHROME C BIOGENESIS PROTEIN CCS1, CHLOROPLASTIC"/>
    <property type="match status" value="1"/>
</dbReference>
<gene>
    <name evidence="9" type="ORF">MICPUN_75305</name>
</gene>
<reference evidence="9 10" key="1">
    <citation type="journal article" date="2009" name="Science">
        <title>Green evolution and dynamic adaptations revealed by genomes of the marine picoeukaryotes Micromonas.</title>
        <authorList>
            <person name="Worden A.Z."/>
            <person name="Lee J.H."/>
            <person name="Mock T."/>
            <person name="Rouze P."/>
            <person name="Simmons M.P."/>
            <person name="Aerts A.L."/>
            <person name="Allen A.E."/>
            <person name="Cuvelier M.L."/>
            <person name="Derelle E."/>
            <person name="Everett M.V."/>
            <person name="Foulon E."/>
            <person name="Grimwood J."/>
            <person name="Gundlach H."/>
            <person name="Henrissat B."/>
            <person name="Napoli C."/>
            <person name="McDonald S.M."/>
            <person name="Parker M.S."/>
            <person name="Rombauts S."/>
            <person name="Salamov A."/>
            <person name="Von Dassow P."/>
            <person name="Badger J.H."/>
            <person name="Coutinho P.M."/>
            <person name="Demir E."/>
            <person name="Dubchak I."/>
            <person name="Gentemann C."/>
            <person name="Eikrem W."/>
            <person name="Gready J.E."/>
            <person name="John U."/>
            <person name="Lanier W."/>
            <person name="Lindquist E.A."/>
            <person name="Lucas S."/>
            <person name="Mayer K.F."/>
            <person name="Moreau H."/>
            <person name="Not F."/>
            <person name="Otillar R."/>
            <person name="Panaud O."/>
            <person name="Pangilinan J."/>
            <person name="Paulsen I."/>
            <person name="Piegu B."/>
            <person name="Poliakov A."/>
            <person name="Robbens S."/>
            <person name="Schmutz J."/>
            <person name="Toulza E."/>
            <person name="Wyss T."/>
            <person name="Zelensky A."/>
            <person name="Zhou K."/>
            <person name="Armbrust E.V."/>
            <person name="Bhattacharya D."/>
            <person name="Goodenough U.W."/>
            <person name="Van de Peer Y."/>
            <person name="Grigoriev I.V."/>
        </authorList>
    </citation>
    <scope>NUCLEOTIDE SEQUENCE [LARGE SCALE GENOMIC DNA]</scope>
    <source>
        <strain evidence="10">RCC299 / NOUM17</strain>
    </source>
</reference>
<dbReference type="InParanoid" id="C1DYT9"/>
<evidence type="ECO:0000256" key="6">
    <source>
        <dbReference type="SAM" id="MobiDB-lite"/>
    </source>
</evidence>
<evidence type="ECO:0000256" key="2">
    <source>
        <dbReference type="ARBA" id="ARBA00022692"/>
    </source>
</evidence>
<dbReference type="Proteomes" id="UP000002009">
    <property type="component" value="Chromosome 2"/>
</dbReference>
<dbReference type="FunCoup" id="C1DYT9">
    <property type="interactions" value="576"/>
</dbReference>
<accession>C1DYT9</accession>
<dbReference type="STRING" id="296587.C1DYT9"/>
<sequence>KTIARSLSSLPLAIGEFLVIAGFSALGTVIEQNKGAAWYVQNYPVDEPAFGFIDYPFILNFGLDHIYTEWYFLALLGALAASLTACTFTRQLPVWRVSADWKFLDRPATLLKMEESETLPRARSSDLASLLARRGYQVFVKGKKMYAFKGLIGRLAPIGVHAGLLLTLGGAAYSGLGGLGGSVMVPEGTEFQIGAGLRRGAPFAPTPAVAKDIVRVNDFTIEYLPNGQVSQFFSDLSVVDSKNGREIQRKTISVNVPLREGGVTMYQTDWEIASMQVRVAEVGFKTEDAAATSQGDSGPAPEAEDSATSGSASVELPEGAGESLSLPMANLEGKGNFQGRIWGTFLPLNPDSSDPVEAKRGVTLLARDFQSVAIYASDGSFAGVRRPGSGRPIEVDGLRLVVENMKGSTGLELKTDPGVPWVYAGFAGLMVTSFLSLLSHSQVWAVQSEGGGGTVLHVGGRSNRAKEEFKSELDDVLNQLPE</sequence>
<dbReference type="GO" id="GO:0016020">
    <property type="term" value="C:membrane"/>
    <property type="evidence" value="ECO:0007669"/>
    <property type="project" value="UniProtKB-SubCell"/>
</dbReference>
<feature type="region of interest" description="Disordered" evidence="6">
    <location>
        <begin position="288"/>
        <end position="318"/>
    </location>
</feature>
<keyword evidence="10" id="KW-1185">Reference proteome</keyword>
<evidence type="ECO:0000256" key="1">
    <source>
        <dbReference type="ARBA" id="ARBA00004141"/>
    </source>
</evidence>
<evidence type="ECO:0000313" key="9">
    <source>
        <dbReference type="EMBL" id="ACO61001.1"/>
    </source>
</evidence>
<dbReference type="OrthoDB" id="565797at2759"/>
<keyword evidence="2 7" id="KW-0812">Transmembrane</keyword>
<dbReference type="EMBL" id="CP001323">
    <property type="protein sequence ID" value="ACO61001.1"/>
    <property type="molecule type" value="Genomic_DNA"/>
</dbReference>
<dbReference type="RefSeq" id="XP_002499743.1">
    <property type="nucleotide sequence ID" value="XM_002499697.1"/>
</dbReference>
<dbReference type="PANTHER" id="PTHR31566">
    <property type="entry name" value="CYTOCHROME C BIOGENESIS PROTEIN CCS1, CHLOROPLASTIC"/>
    <property type="match status" value="1"/>
</dbReference>
<dbReference type="HAMAP" id="MF_01392">
    <property type="entry name" value="CytC_Ccs1"/>
    <property type="match status" value="1"/>
</dbReference>
<keyword evidence="3" id="KW-0201">Cytochrome c-type biogenesis</keyword>
<dbReference type="Pfam" id="PF05140">
    <property type="entry name" value="ResB"/>
    <property type="match status" value="1"/>
</dbReference>
<dbReference type="GeneID" id="8241419"/>
<dbReference type="AlphaFoldDB" id="C1DYT9"/>
<keyword evidence="5 7" id="KW-0472">Membrane</keyword>
<protein>
    <recommendedName>
        <fullName evidence="8">ResB-like domain-containing protein</fullName>
    </recommendedName>
</protein>
<dbReference type="InterPro" id="IPR023494">
    <property type="entry name" value="Cyt_c_bgen_Ccs1/CcsB/ResB"/>
</dbReference>
<feature type="non-terminal residue" evidence="9">
    <location>
        <position position="1"/>
    </location>
</feature>
<dbReference type="OMA" id="RFWIDYT"/>
<evidence type="ECO:0000256" key="5">
    <source>
        <dbReference type="ARBA" id="ARBA00023136"/>
    </source>
</evidence>
<proteinExistence type="inferred from homology"/>
<feature type="non-terminal residue" evidence="9">
    <location>
        <position position="482"/>
    </location>
</feature>